<dbReference type="PANTHER" id="PTHR33973">
    <property type="entry name" value="OS07G0153300 PROTEIN"/>
    <property type="match status" value="1"/>
</dbReference>
<accession>A0A330GI70</accession>
<dbReference type="EMBL" id="QMBQ01000011">
    <property type="protein sequence ID" value="RAZ72386.1"/>
    <property type="molecule type" value="Genomic_DNA"/>
</dbReference>
<dbReference type="Pfam" id="PF07103">
    <property type="entry name" value="DUF1365"/>
    <property type="match status" value="1"/>
</dbReference>
<dbReference type="OrthoDB" id="9778801at2"/>
<gene>
    <name evidence="1" type="ORF">DPM35_28980</name>
</gene>
<evidence type="ECO:0000313" key="2">
    <source>
        <dbReference type="Proteomes" id="UP000251956"/>
    </source>
</evidence>
<organism evidence="1 2">
    <name type="scientific">Mesorhizobium atlanticum</name>
    <dbReference type="NCBI Taxonomy" id="2233532"/>
    <lineage>
        <taxon>Bacteria</taxon>
        <taxon>Pseudomonadati</taxon>
        <taxon>Pseudomonadota</taxon>
        <taxon>Alphaproteobacteria</taxon>
        <taxon>Hyphomicrobiales</taxon>
        <taxon>Phyllobacteriaceae</taxon>
        <taxon>Mesorhizobium</taxon>
    </lineage>
</organism>
<proteinExistence type="predicted"/>
<dbReference type="Proteomes" id="UP000251956">
    <property type="component" value="Unassembled WGS sequence"/>
</dbReference>
<protein>
    <submittedName>
        <fullName evidence="1">DUF1365 domain-containing protein</fullName>
    </submittedName>
</protein>
<name>A0A330GI70_9HYPH</name>
<comment type="caution">
    <text evidence="1">The sequence shown here is derived from an EMBL/GenBank/DDBJ whole genome shotgun (WGS) entry which is preliminary data.</text>
</comment>
<evidence type="ECO:0000313" key="1">
    <source>
        <dbReference type="EMBL" id="RAZ72386.1"/>
    </source>
</evidence>
<keyword evidence="2" id="KW-1185">Reference proteome</keyword>
<sequence>MPKLRSALYAGKVMHQRLKPRRHRLSYRMFFLLLDLDEIDVLSKSLHLLSHNRFNLFGFADADHGDGAGGSLKAYVERQLEAAGIESGGAIQLLSMPRMLGYAFNPLSLYFCHNRHGDLQAILYEVNNTFGQRHSYLIPVGEAHDGTVRQRCDKSFYVSPFMAMGMGYRFRIGLPGESAAIHITGSDGEGPLIVASFSGKRRDLSDAVLMRAFLSHPLLTLKVVAGIHWEALLLWAKGVRLQQRPAPPRHPVTHVAFPYTERDRA</sequence>
<dbReference type="AlphaFoldDB" id="A0A330GI70"/>
<dbReference type="InterPro" id="IPR010775">
    <property type="entry name" value="DUF1365"/>
</dbReference>
<dbReference type="PANTHER" id="PTHR33973:SF4">
    <property type="entry name" value="OS07G0153300 PROTEIN"/>
    <property type="match status" value="1"/>
</dbReference>
<reference evidence="1 2" key="1">
    <citation type="submission" date="2018-07" db="EMBL/GenBank/DDBJ databases">
        <title>Diversity of Mesorhizobium strains in Brazil.</title>
        <authorList>
            <person name="Helene L.C.F."/>
            <person name="Dall'Agnol R."/>
            <person name="Delamuta J.R.M."/>
            <person name="Hungria M."/>
        </authorList>
    </citation>
    <scope>NUCLEOTIDE SEQUENCE [LARGE SCALE GENOMIC DNA]</scope>
    <source>
        <strain evidence="1 2">CNPSo 3140</strain>
    </source>
</reference>